<dbReference type="Proteomes" id="UP001497516">
    <property type="component" value="Chromosome 1"/>
</dbReference>
<evidence type="ECO:0000313" key="2">
    <source>
        <dbReference type="EMBL" id="CAL1355156.1"/>
    </source>
</evidence>
<dbReference type="PANTHER" id="PTHR34427">
    <property type="entry name" value="DUF4283 DOMAIN PROTEIN"/>
    <property type="match status" value="1"/>
</dbReference>
<dbReference type="EMBL" id="OZ034813">
    <property type="protein sequence ID" value="CAL1355156.1"/>
    <property type="molecule type" value="Genomic_DNA"/>
</dbReference>
<evidence type="ECO:0000256" key="1">
    <source>
        <dbReference type="SAM" id="MobiDB-lite"/>
    </source>
</evidence>
<evidence type="ECO:0008006" key="4">
    <source>
        <dbReference type="Google" id="ProtNLM"/>
    </source>
</evidence>
<dbReference type="PANTHER" id="PTHR34427:SF5">
    <property type="entry name" value="DUF4283 DOMAIN-CONTAINING PROTEIN"/>
    <property type="match status" value="1"/>
</dbReference>
<evidence type="ECO:0000313" key="3">
    <source>
        <dbReference type="Proteomes" id="UP001497516"/>
    </source>
</evidence>
<gene>
    <name evidence="2" type="ORF">LTRI10_LOCUS2931</name>
</gene>
<keyword evidence="3" id="KW-1185">Reference proteome</keyword>
<feature type="compositionally biased region" description="Low complexity" evidence="1">
    <location>
        <begin position="661"/>
        <end position="671"/>
    </location>
</feature>
<dbReference type="AlphaFoldDB" id="A0AAV2CH46"/>
<protein>
    <recommendedName>
        <fullName evidence="4">DUF4283 domain-containing protein</fullName>
    </recommendedName>
</protein>
<reference evidence="2 3" key="1">
    <citation type="submission" date="2024-04" db="EMBL/GenBank/DDBJ databases">
        <authorList>
            <person name="Fracassetti M."/>
        </authorList>
    </citation>
    <scope>NUCLEOTIDE SEQUENCE [LARGE SCALE GENOMIC DNA]</scope>
</reference>
<feature type="compositionally biased region" description="Pro residues" evidence="1">
    <location>
        <begin position="639"/>
        <end position="660"/>
    </location>
</feature>
<name>A0AAV2CH46_9ROSI</name>
<feature type="region of interest" description="Disordered" evidence="1">
    <location>
        <begin position="630"/>
        <end position="678"/>
    </location>
</feature>
<sequence length="771" mass="85188">MSTMREIRGRKRNLGRERNRARVRQRVSHRFHDRLLFCRSSASRSVENGDSRGRCYRQEKFGRKSVTITRQTSGKNLWYRLIVESGSRNWSVILNEEHLSWLQGVLQTAAMKRWYFPSCCTKRVLGQVIHVGKTRVRHEELLQISEQTANGRVFKVLIPVSGTKVGWAGLIKMLQDFYKTELQSRLCSAFDPVSLLPPPAPLQFTTIPGRTYAEVVRGGGFYGAGSCSIKGSGINRYIEVGAKGIAERKELLGRSLVINFTSAGSEVFRSSFVAEFRAWASKTWAINDNFGFIETADGNWLLICPSVSEALRIKELSHLLFKDFYISISPWMEDVTHRNSDDTWILVFGIPLHLKSVDLLVTIGNFCGSFIEVDWNSWSLDFVRIRIRKIRKIPESVLLLAGSVGFTARVVVSPTASDSSQGMGKCESSIQFGKTNRSSSVFPARISPSSNVQLVSPRSGGKAVGILSSRDPIPNRCSPTRVWVRKASPSGLGRSLPSLDRSLLKPVTSQPYPPFSVPPSSPFPNLNFFSLLTNLFCWPESPFPVWLSLDLRETSLLRISFPYPAPPLSDILLSQSSNSISNPSPFHPALPSSIPQEPLPGQLRLCFPTSNSSLVVDLSMASFPSSPPSSSSLSSWDSPMPPSSSPPTFVPETPTPPSSPPSGFSELPSPSCNTGGDQPRWILEQYPFNSVSLVNCTKDLSNLFGLEQGEGQGNLDDILASVAVSMHKRKIKTSRSKLEMERRRLGPSSPPPSGPRRCKKAPGVVSSLSLP</sequence>
<feature type="region of interest" description="Disordered" evidence="1">
    <location>
        <begin position="730"/>
        <end position="771"/>
    </location>
</feature>
<accession>A0AAV2CH46</accession>
<proteinExistence type="predicted"/>
<organism evidence="2 3">
    <name type="scientific">Linum trigynum</name>
    <dbReference type="NCBI Taxonomy" id="586398"/>
    <lineage>
        <taxon>Eukaryota</taxon>
        <taxon>Viridiplantae</taxon>
        <taxon>Streptophyta</taxon>
        <taxon>Embryophyta</taxon>
        <taxon>Tracheophyta</taxon>
        <taxon>Spermatophyta</taxon>
        <taxon>Magnoliopsida</taxon>
        <taxon>eudicotyledons</taxon>
        <taxon>Gunneridae</taxon>
        <taxon>Pentapetalae</taxon>
        <taxon>rosids</taxon>
        <taxon>fabids</taxon>
        <taxon>Malpighiales</taxon>
        <taxon>Linaceae</taxon>
        <taxon>Linum</taxon>
    </lineage>
</organism>